<evidence type="ECO:0000256" key="2">
    <source>
        <dbReference type="ARBA" id="ARBA00023043"/>
    </source>
</evidence>
<dbReference type="EMBL" id="CAJNDS010002825">
    <property type="protein sequence ID" value="CAE7610619.1"/>
    <property type="molecule type" value="Genomic_DNA"/>
</dbReference>
<keyword evidence="1" id="KW-0677">Repeat</keyword>
<name>A0A812V9S8_9DINO</name>
<feature type="repeat" description="ANK" evidence="3">
    <location>
        <begin position="199"/>
        <end position="220"/>
    </location>
</feature>
<protein>
    <submittedName>
        <fullName evidence="4">ANKHD1 protein</fullName>
    </submittedName>
</protein>
<keyword evidence="5" id="KW-1185">Reference proteome</keyword>
<dbReference type="PRINTS" id="PR01415">
    <property type="entry name" value="ANKYRIN"/>
</dbReference>
<dbReference type="PANTHER" id="PTHR23206">
    <property type="entry name" value="MASK PROTEIN"/>
    <property type="match status" value="1"/>
</dbReference>
<evidence type="ECO:0000313" key="4">
    <source>
        <dbReference type="EMBL" id="CAE7610619.1"/>
    </source>
</evidence>
<accession>A0A812V9S8</accession>
<dbReference type="PROSITE" id="PS50297">
    <property type="entry name" value="ANK_REP_REGION"/>
    <property type="match status" value="5"/>
</dbReference>
<dbReference type="PROSITE" id="PS50088">
    <property type="entry name" value="ANK_REPEAT"/>
    <property type="match status" value="5"/>
</dbReference>
<dbReference type="PANTHER" id="PTHR23206:SF7">
    <property type="entry name" value="PROTEIN KINASE DOMAIN-CONTAINING PROTEIN"/>
    <property type="match status" value="1"/>
</dbReference>
<dbReference type="Pfam" id="PF12796">
    <property type="entry name" value="Ank_2"/>
    <property type="match status" value="2"/>
</dbReference>
<dbReference type="Gene3D" id="1.25.40.20">
    <property type="entry name" value="Ankyrin repeat-containing domain"/>
    <property type="match status" value="3"/>
</dbReference>
<feature type="repeat" description="ANK" evidence="3">
    <location>
        <begin position="303"/>
        <end position="335"/>
    </location>
</feature>
<feature type="repeat" description="ANK" evidence="3">
    <location>
        <begin position="166"/>
        <end position="198"/>
    </location>
</feature>
<evidence type="ECO:0000256" key="3">
    <source>
        <dbReference type="PROSITE-ProRule" id="PRU00023"/>
    </source>
</evidence>
<dbReference type="GO" id="GO:0045087">
    <property type="term" value="P:innate immune response"/>
    <property type="evidence" value="ECO:0007669"/>
    <property type="project" value="TreeGrafter"/>
</dbReference>
<evidence type="ECO:0000256" key="1">
    <source>
        <dbReference type="ARBA" id="ARBA00022737"/>
    </source>
</evidence>
<dbReference type="SMART" id="SM00248">
    <property type="entry name" value="ANK"/>
    <property type="match status" value="8"/>
</dbReference>
<organism evidence="4 5">
    <name type="scientific">Symbiodinium natans</name>
    <dbReference type="NCBI Taxonomy" id="878477"/>
    <lineage>
        <taxon>Eukaryota</taxon>
        <taxon>Sar</taxon>
        <taxon>Alveolata</taxon>
        <taxon>Dinophyceae</taxon>
        <taxon>Suessiales</taxon>
        <taxon>Symbiodiniaceae</taxon>
        <taxon>Symbiodinium</taxon>
    </lineage>
</organism>
<comment type="caution">
    <text evidence="4">The sequence shown here is derived from an EMBL/GenBank/DDBJ whole genome shotgun (WGS) entry which is preliminary data.</text>
</comment>
<evidence type="ECO:0000313" key="5">
    <source>
        <dbReference type="Proteomes" id="UP000604046"/>
    </source>
</evidence>
<feature type="repeat" description="ANK" evidence="3">
    <location>
        <begin position="336"/>
        <end position="368"/>
    </location>
</feature>
<dbReference type="SUPFAM" id="SSF48403">
    <property type="entry name" value="Ankyrin repeat"/>
    <property type="match status" value="1"/>
</dbReference>
<dbReference type="AlphaFoldDB" id="A0A812V9S8"/>
<dbReference type="InterPro" id="IPR002110">
    <property type="entry name" value="Ankyrin_rpt"/>
</dbReference>
<dbReference type="GO" id="GO:0005737">
    <property type="term" value="C:cytoplasm"/>
    <property type="evidence" value="ECO:0007669"/>
    <property type="project" value="TreeGrafter"/>
</dbReference>
<dbReference type="OrthoDB" id="2017365at2759"/>
<keyword evidence="2 3" id="KW-0040">ANK repeat</keyword>
<dbReference type="Pfam" id="PF13637">
    <property type="entry name" value="Ank_4"/>
    <property type="match status" value="2"/>
</dbReference>
<sequence length="379" mass="41151">MRIPLQHQECHERSVGAEQAVLSAERKAPVWSWNRAQCTCLQVLKYLLQDLGDEHRDLLDKPAVGDATPLFIASQNGHRGVVALLLQMRAQYKPTEDLSSPLLVAAQNGHLQVVEILWEMLKEDAGLNMSKRGGATPLYIACQNGHLDVVKKLIDLEAEVNKCLDTHETPLFIACQGGYLDVVTVLMEKKADVDKAKQDGASPLYIACQNGHVEVVRYLLVVSTRKPDKNQANTNQEPWPKKRTRLSLCIASASISPSSLISAFRSSVTKATPLFIASQKGHQIIVELLLHDPAAEVDKALKSGATPFYIAALKGHPGVLQRLREAGAALNSTPKHGATPVSAAVQNGHLEVLQLLIEMRADLGKPNADGMSPLHLGGA</sequence>
<feature type="repeat" description="ANK" evidence="3">
    <location>
        <begin position="133"/>
        <end position="161"/>
    </location>
</feature>
<gene>
    <name evidence="4" type="primary">ANKHD1</name>
    <name evidence="4" type="ORF">SNAT2548_LOCUS34712</name>
</gene>
<reference evidence="4" key="1">
    <citation type="submission" date="2021-02" db="EMBL/GenBank/DDBJ databases">
        <authorList>
            <person name="Dougan E. K."/>
            <person name="Rhodes N."/>
            <person name="Thang M."/>
            <person name="Chan C."/>
        </authorList>
    </citation>
    <scope>NUCLEOTIDE SEQUENCE</scope>
</reference>
<dbReference type="InterPro" id="IPR051631">
    <property type="entry name" value="Ankyrin-KH/SAM_domain"/>
</dbReference>
<dbReference type="InterPro" id="IPR036770">
    <property type="entry name" value="Ankyrin_rpt-contain_sf"/>
</dbReference>
<dbReference type="Proteomes" id="UP000604046">
    <property type="component" value="Unassembled WGS sequence"/>
</dbReference>
<proteinExistence type="predicted"/>